<dbReference type="AlphaFoldDB" id="A0A4Q9LY92"/>
<name>A0A4Q9LY92_9MICR</name>
<reference evidence="1 2" key="1">
    <citation type="submission" date="2017-12" db="EMBL/GenBank/DDBJ databases">
        <authorList>
            <person name="Pombert J.-F."/>
            <person name="Haag K.L."/>
            <person name="Ebert D."/>
        </authorList>
    </citation>
    <scope>NUCLEOTIDE SEQUENCE [LARGE SCALE GENOMIC DNA]</scope>
    <source>
        <strain evidence="1">IL-G-3</strain>
    </source>
</reference>
<gene>
    <name evidence="1" type="ORF">CWI38_0333p0030</name>
</gene>
<dbReference type="EMBL" id="PITK01000333">
    <property type="protein sequence ID" value="TBU13816.1"/>
    <property type="molecule type" value="Genomic_DNA"/>
</dbReference>
<organism evidence="1 2">
    <name type="scientific">Hamiltosporidium tvaerminnensis</name>
    <dbReference type="NCBI Taxonomy" id="1176355"/>
    <lineage>
        <taxon>Eukaryota</taxon>
        <taxon>Fungi</taxon>
        <taxon>Fungi incertae sedis</taxon>
        <taxon>Microsporidia</taxon>
        <taxon>Dubosqiidae</taxon>
        <taxon>Hamiltosporidium</taxon>
    </lineage>
</organism>
<evidence type="ECO:0000313" key="1">
    <source>
        <dbReference type="EMBL" id="TBU13816.1"/>
    </source>
</evidence>
<dbReference type="Proteomes" id="UP000292282">
    <property type="component" value="Unassembled WGS sequence"/>
</dbReference>
<proteinExistence type="predicted"/>
<dbReference type="VEuPathDB" id="MicrosporidiaDB:CWI38_0333p0030"/>
<sequence>MQKQKFEILTCVIEEREENCAEDFENFLNSNEEDKSEKMKSTDYNTTNKNIWIEDEETNIEPTLEETITAIISLRNHRVPGENKITAEFIKYEGNEPIKKHT</sequence>
<evidence type="ECO:0000313" key="2">
    <source>
        <dbReference type="Proteomes" id="UP000292282"/>
    </source>
</evidence>
<accession>A0A4Q9LY92</accession>
<comment type="caution">
    <text evidence="1">The sequence shown here is derived from an EMBL/GenBank/DDBJ whole genome shotgun (WGS) entry which is preliminary data.</text>
</comment>
<keyword evidence="2" id="KW-1185">Reference proteome</keyword>
<protein>
    <submittedName>
        <fullName evidence="1">Uncharacterized protein</fullName>
    </submittedName>
</protein>